<keyword evidence="2" id="KW-1185">Reference proteome</keyword>
<reference evidence="1 2" key="1">
    <citation type="submission" date="2023-04" db="EMBL/GenBank/DDBJ databases">
        <title>Forest soil microbial communities from Buena Vista Peninsula, Colon Province, Panama.</title>
        <authorList>
            <person name="Bouskill N."/>
        </authorList>
    </citation>
    <scope>NUCLEOTIDE SEQUENCE [LARGE SCALE GENOMIC DNA]</scope>
    <source>
        <strain evidence="1 2">CFH S0262</strain>
    </source>
</reference>
<dbReference type="NCBIfam" id="TIGR04088">
    <property type="entry name" value="cognate_SipW"/>
    <property type="match status" value="1"/>
</dbReference>
<sequence length="250" mass="25714">MRQGEPTARPNFYWTIDQFCLGEGQPGGKYLLTRTPVSSRAWRRPIDSVAGRHTLMSGQFGSRARAALTGSRPRAIASLGIVLGLGAIGTLAAWSDTATATSGVFSTGSIDLQLNGNQGNPDAYAFATLTKTNMLPGSSVAATLPVQNTGTTPFNYTMVANSTTSALAPQLKVLISTGTSNGTACNGGTVIANNLPLVSGGPASLIPTARSLANGVSETLCFQVALDPTAPTTVQNQTVSVSFNFNATTA</sequence>
<comment type="caution">
    <text evidence="1">The sequence shown here is derived from an EMBL/GenBank/DDBJ whole genome shotgun (WGS) entry which is preliminary data.</text>
</comment>
<dbReference type="Proteomes" id="UP001160334">
    <property type="component" value="Unassembled WGS sequence"/>
</dbReference>
<proteinExistence type="predicted"/>
<dbReference type="RefSeq" id="WP_280760160.1">
    <property type="nucleotide sequence ID" value="NZ_JARXVC010000004.1"/>
</dbReference>
<evidence type="ECO:0000313" key="2">
    <source>
        <dbReference type="Proteomes" id="UP001160334"/>
    </source>
</evidence>
<accession>A0ABT6M948</accession>
<protein>
    <submittedName>
        <fullName evidence="1">Ribosomally synthesized peptide with SipW-like signal peptide</fullName>
    </submittedName>
</protein>
<name>A0ABT6M948_9NOCA</name>
<dbReference type="InterPro" id="IPR023833">
    <property type="entry name" value="Signal_pept_SipW-depend-type"/>
</dbReference>
<organism evidence="1 2">
    <name type="scientific">Prescottella agglutinans</name>
    <dbReference type="NCBI Taxonomy" id="1644129"/>
    <lineage>
        <taxon>Bacteria</taxon>
        <taxon>Bacillati</taxon>
        <taxon>Actinomycetota</taxon>
        <taxon>Actinomycetes</taxon>
        <taxon>Mycobacteriales</taxon>
        <taxon>Nocardiaceae</taxon>
        <taxon>Prescottella</taxon>
    </lineage>
</organism>
<evidence type="ECO:0000313" key="1">
    <source>
        <dbReference type="EMBL" id="MDH6280822.1"/>
    </source>
</evidence>
<dbReference type="EMBL" id="JARXVC010000004">
    <property type="protein sequence ID" value="MDH6280822.1"/>
    <property type="molecule type" value="Genomic_DNA"/>
</dbReference>
<gene>
    <name evidence="1" type="ORF">M2280_002035</name>
</gene>